<dbReference type="Proteomes" id="UP000683493">
    <property type="component" value="Chromosome"/>
</dbReference>
<keyword evidence="3" id="KW-1185">Reference proteome</keyword>
<gene>
    <name evidence="2" type="ORF">KP005_16830</name>
</gene>
<protein>
    <submittedName>
        <fullName evidence="2">Tyrosine-type recombinase/integrase</fullName>
    </submittedName>
</protein>
<evidence type="ECO:0000259" key="1">
    <source>
        <dbReference type="PROSITE" id="PS51898"/>
    </source>
</evidence>
<evidence type="ECO:0000313" key="3">
    <source>
        <dbReference type="Proteomes" id="UP000683493"/>
    </source>
</evidence>
<dbReference type="EMBL" id="CP076724">
    <property type="protein sequence ID" value="QWV96993.1"/>
    <property type="molecule type" value="Genomic_DNA"/>
</dbReference>
<organism evidence="2 3">
    <name type="scientific">Geomonas diazotrophica</name>
    <dbReference type="NCBI Taxonomy" id="2843197"/>
    <lineage>
        <taxon>Bacteria</taxon>
        <taxon>Pseudomonadati</taxon>
        <taxon>Thermodesulfobacteriota</taxon>
        <taxon>Desulfuromonadia</taxon>
        <taxon>Geobacterales</taxon>
        <taxon>Geobacteraceae</taxon>
        <taxon>Geomonas</taxon>
    </lineage>
</organism>
<sequence length="196" mass="21253">MNSNHPAKGSIISVNPIMDLKAIGTIKKILADNPRDSALFVVGINTALRASELLALTVGQVRPLTPGDTLAVREGKTGKERRITLNKAAHDAIQKLLATMPDAEGAAPLFLSRKGDGALTVPTLNNMVKIWCTKINLPGNYGSHTLRKTFGYHQRVTFNTDLPTLVKVFGHATEAQTLHYLCIQADEVKAAFMQNL</sequence>
<dbReference type="InterPro" id="IPR002104">
    <property type="entry name" value="Integrase_catalytic"/>
</dbReference>
<dbReference type="InterPro" id="IPR050090">
    <property type="entry name" value="Tyrosine_recombinase_XerCD"/>
</dbReference>
<evidence type="ECO:0000313" key="2">
    <source>
        <dbReference type="EMBL" id="QWV96993.1"/>
    </source>
</evidence>
<reference evidence="2 3" key="1">
    <citation type="submission" date="2021-06" db="EMBL/GenBank/DDBJ databases">
        <title>Gemonas diversity in paddy soil.</title>
        <authorList>
            <person name="Liu G."/>
        </authorList>
    </citation>
    <scope>NUCLEOTIDE SEQUENCE [LARGE SCALE GENOMIC DNA]</scope>
    <source>
        <strain evidence="2 3">RG29</strain>
    </source>
</reference>
<name>A0ABX8JFA2_9BACT</name>
<accession>A0ABX8JFA2</accession>
<dbReference type="PANTHER" id="PTHR30349">
    <property type="entry name" value="PHAGE INTEGRASE-RELATED"/>
    <property type="match status" value="1"/>
</dbReference>
<proteinExistence type="predicted"/>
<dbReference type="Pfam" id="PF00589">
    <property type="entry name" value="Phage_integrase"/>
    <property type="match status" value="1"/>
</dbReference>
<feature type="domain" description="Tyr recombinase" evidence="1">
    <location>
        <begin position="13"/>
        <end position="193"/>
    </location>
</feature>
<dbReference type="PANTHER" id="PTHR30349:SF82">
    <property type="entry name" value="INTEGRASE_RECOMBINASE YOEC-RELATED"/>
    <property type="match status" value="1"/>
</dbReference>
<dbReference type="PROSITE" id="PS51898">
    <property type="entry name" value="TYR_RECOMBINASE"/>
    <property type="match status" value="1"/>
</dbReference>